<feature type="domain" description="DNA methylase N-4/N-6" evidence="6">
    <location>
        <begin position="74"/>
        <end position="176"/>
    </location>
</feature>
<dbReference type="InterPro" id="IPR002052">
    <property type="entry name" value="DNA_methylase_N6_adenine_CS"/>
</dbReference>
<evidence type="ECO:0000256" key="5">
    <source>
        <dbReference type="SAM" id="MobiDB-lite"/>
    </source>
</evidence>
<dbReference type="RefSeq" id="WP_379717594.1">
    <property type="nucleotide sequence ID" value="NZ_JBHSMS010000015.1"/>
</dbReference>
<dbReference type="Pfam" id="PF01555">
    <property type="entry name" value="N6_N4_Mtase"/>
    <property type="match status" value="2"/>
</dbReference>
<dbReference type="GO" id="GO:0032259">
    <property type="term" value="P:methylation"/>
    <property type="evidence" value="ECO:0007669"/>
    <property type="project" value="UniProtKB-KW"/>
</dbReference>
<evidence type="ECO:0000256" key="1">
    <source>
        <dbReference type="ARBA" id="ARBA00006594"/>
    </source>
</evidence>
<accession>A0ABW0PD52</accession>
<dbReference type="PRINTS" id="PR00508">
    <property type="entry name" value="S21N4MTFRASE"/>
</dbReference>
<feature type="domain" description="DNA methylase N-4/N-6" evidence="6">
    <location>
        <begin position="191"/>
        <end position="255"/>
    </location>
</feature>
<dbReference type="InterPro" id="IPR002941">
    <property type="entry name" value="DNA_methylase_N4/N6"/>
</dbReference>
<evidence type="ECO:0000259" key="6">
    <source>
        <dbReference type="Pfam" id="PF01555"/>
    </source>
</evidence>
<dbReference type="SUPFAM" id="SSF53335">
    <property type="entry name" value="S-adenosyl-L-methionine-dependent methyltransferases"/>
    <property type="match status" value="1"/>
</dbReference>
<dbReference type="EMBL" id="JBHSMS010000015">
    <property type="protein sequence ID" value="MFC5510360.1"/>
    <property type="molecule type" value="Genomic_DNA"/>
</dbReference>
<organism evidence="7 8">
    <name type="scientific">Massilia jejuensis</name>
    <dbReference type="NCBI Taxonomy" id="648894"/>
    <lineage>
        <taxon>Bacteria</taxon>
        <taxon>Pseudomonadati</taxon>
        <taxon>Pseudomonadota</taxon>
        <taxon>Betaproteobacteria</taxon>
        <taxon>Burkholderiales</taxon>
        <taxon>Oxalobacteraceae</taxon>
        <taxon>Telluria group</taxon>
        <taxon>Massilia</taxon>
    </lineage>
</organism>
<keyword evidence="3" id="KW-0808">Transferase</keyword>
<feature type="compositionally biased region" description="Low complexity" evidence="5">
    <location>
        <begin position="34"/>
        <end position="43"/>
    </location>
</feature>
<proteinExistence type="inferred from homology"/>
<comment type="similarity">
    <text evidence="1 4">Belongs to the N(4)/N(6)-methyltransferase family.</text>
</comment>
<dbReference type="InterPro" id="IPR001091">
    <property type="entry name" value="RM_Methyltransferase"/>
</dbReference>
<evidence type="ECO:0000313" key="8">
    <source>
        <dbReference type="Proteomes" id="UP001596031"/>
    </source>
</evidence>
<evidence type="ECO:0000256" key="3">
    <source>
        <dbReference type="ARBA" id="ARBA00022679"/>
    </source>
</evidence>
<dbReference type="Gene3D" id="3.40.50.150">
    <property type="entry name" value="Vaccinia Virus protein VP39"/>
    <property type="match status" value="1"/>
</dbReference>
<evidence type="ECO:0000313" key="7">
    <source>
        <dbReference type="EMBL" id="MFC5510360.1"/>
    </source>
</evidence>
<keyword evidence="8" id="KW-1185">Reference proteome</keyword>
<dbReference type="GO" id="GO:0008168">
    <property type="term" value="F:methyltransferase activity"/>
    <property type="evidence" value="ECO:0007669"/>
    <property type="project" value="UniProtKB-KW"/>
</dbReference>
<keyword evidence="2 7" id="KW-0489">Methyltransferase</keyword>
<dbReference type="PANTHER" id="PTHR13370:SF3">
    <property type="entry name" value="TRNA (GUANINE(10)-N2)-METHYLTRANSFERASE HOMOLOG"/>
    <property type="match status" value="1"/>
</dbReference>
<comment type="caution">
    <text evidence="7">The sequence shown here is derived from an EMBL/GenBank/DDBJ whole genome shotgun (WGS) entry which is preliminary data.</text>
</comment>
<evidence type="ECO:0000256" key="2">
    <source>
        <dbReference type="ARBA" id="ARBA00022603"/>
    </source>
</evidence>
<sequence length="272" mass="30014">MMNLFGYHSTVTPTLALPQGAAAPRPAPAPATPTPEAGARAPASNDAGERCYDFDIHQGDCTLLLPQYPDHSFDLAVTDPPYIVGYRDRGGRSLLNDDNDKWLEPAFREIFRVLARDAFCVSFYGWNQTDRFFAAWKAAGFRIAGHFTFPKRYSSSVRLVRYQHESAYLLVKGQPEPANVIGDVIDWGAHTGNKLHPTQKPLSILLPLVQAFSKPGARVLDPFMGSGSTLAAGMMCGRQCTGFELDKGNFEIAKKRLMRMAQVHSHLVDDVS</sequence>
<dbReference type="PROSITE" id="PS00092">
    <property type="entry name" value="N6_MTASE"/>
    <property type="match status" value="1"/>
</dbReference>
<name>A0ABW0PD52_9BURK</name>
<dbReference type="PANTHER" id="PTHR13370">
    <property type="entry name" value="RNA METHYLASE-RELATED"/>
    <property type="match status" value="1"/>
</dbReference>
<reference evidence="8" key="1">
    <citation type="journal article" date="2019" name="Int. J. Syst. Evol. Microbiol.">
        <title>The Global Catalogue of Microorganisms (GCM) 10K type strain sequencing project: providing services to taxonomists for standard genome sequencing and annotation.</title>
        <authorList>
            <consortium name="The Broad Institute Genomics Platform"/>
            <consortium name="The Broad Institute Genome Sequencing Center for Infectious Disease"/>
            <person name="Wu L."/>
            <person name="Ma J."/>
        </authorList>
    </citation>
    <scope>NUCLEOTIDE SEQUENCE [LARGE SCALE GENOMIC DNA]</scope>
    <source>
        <strain evidence="8">CCUG 38813</strain>
    </source>
</reference>
<gene>
    <name evidence="7" type="ORF">ACFPOU_04360</name>
</gene>
<dbReference type="InterPro" id="IPR029063">
    <property type="entry name" value="SAM-dependent_MTases_sf"/>
</dbReference>
<feature type="region of interest" description="Disordered" evidence="5">
    <location>
        <begin position="18"/>
        <end position="44"/>
    </location>
</feature>
<dbReference type="EC" id="2.1.1.-" evidence="4"/>
<protein>
    <recommendedName>
        <fullName evidence="4">Methyltransferase</fullName>
        <ecNumber evidence="4">2.1.1.-</ecNumber>
    </recommendedName>
</protein>
<dbReference type="Proteomes" id="UP001596031">
    <property type="component" value="Unassembled WGS sequence"/>
</dbReference>
<evidence type="ECO:0000256" key="4">
    <source>
        <dbReference type="RuleBase" id="RU362026"/>
    </source>
</evidence>